<comment type="caution">
    <text evidence="2">The sequence shown here is derived from an EMBL/GenBank/DDBJ whole genome shotgun (WGS) entry which is preliminary data.</text>
</comment>
<dbReference type="AlphaFoldDB" id="A0A7W6FXK1"/>
<feature type="transmembrane region" description="Helical" evidence="1">
    <location>
        <begin position="52"/>
        <end position="70"/>
    </location>
</feature>
<keyword evidence="1" id="KW-0812">Transmembrane</keyword>
<organism evidence="2 3">
    <name type="scientific">Novosphingobium fluoreni</name>
    <dbReference type="NCBI Taxonomy" id="1391222"/>
    <lineage>
        <taxon>Bacteria</taxon>
        <taxon>Pseudomonadati</taxon>
        <taxon>Pseudomonadota</taxon>
        <taxon>Alphaproteobacteria</taxon>
        <taxon>Sphingomonadales</taxon>
        <taxon>Sphingomonadaceae</taxon>
        <taxon>Novosphingobium</taxon>
    </lineage>
</organism>
<keyword evidence="3" id="KW-1185">Reference proteome</keyword>
<name>A0A7W6FXK1_9SPHN</name>
<accession>A0A7W6FXK1</accession>
<evidence type="ECO:0000256" key="1">
    <source>
        <dbReference type="SAM" id="Phobius"/>
    </source>
</evidence>
<proteinExistence type="predicted"/>
<dbReference type="RefSeq" id="WP_183616209.1">
    <property type="nucleotide sequence ID" value="NZ_JACIDY010000002.1"/>
</dbReference>
<reference evidence="2 3" key="1">
    <citation type="submission" date="2020-08" db="EMBL/GenBank/DDBJ databases">
        <title>Genomic Encyclopedia of Type Strains, Phase IV (KMG-IV): sequencing the most valuable type-strain genomes for metagenomic binning, comparative biology and taxonomic classification.</title>
        <authorList>
            <person name="Goeker M."/>
        </authorList>
    </citation>
    <scope>NUCLEOTIDE SEQUENCE [LARGE SCALE GENOMIC DNA]</scope>
    <source>
        <strain evidence="2 3">DSM 27568</strain>
    </source>
</reference>
<keyword evidence="1" id="KW-0472">Membrane</keyword>
<evidence type="ECO:0000313" key="2">
    <source>
        <dbReference type="EMBL" id="MBB3939449.1"/>
    </source>
</evidence>
<dbReference type="Proteomes" id="UP000561459">
    <property type="component" value="Unassembled WGS sequence"/>
</dbReference>
<dbReference type="EMBL" id="JACIDY010000002">
    <property type="protein sequence ID" value="MBB3939449.1"/>
    <property type="molecule type" value="Genomic_DNA"/>
</dbReference>
<sequence length="71" mass="8007">MSSLSHRRALVLSDEGARHPFRRSLPPHVCATLIAHEPPAPRSIRRIINEDWRGFLAAYCATFVVIIVFLA</sequence>
<keyword evidence="1" id="KW-1133">Transmembrane helix</keyword>
<gene>
    <name evidence="2" type="ORF">GGR39_001089</name>
</gene>
<protein>
    <submittedName>
        <fullName evidence="2">Uncharacterized protein</fullName>
    </submittedName>
</protein>
<evidence type="ECO:0000313" key="3">
    <source>
        <dbReference type="Proteomes" id="UP000561459"/>
    </source>
</evidence>